<dbReference type="WBParaSite" id="SBAD_0001230001-mRNA-1">
    <property type="protein sequence ID" value="SBAD_0001230001-mRNA-1"/>
    <property type="gene ID" value="SBAD_0001230001"/>
</dbReference>
<name>A0A183J7Q5_9BILA</name>
<dbReference type="AlphaFoldDB" id="A0A183J7Q5"/>
<evidence type="ECO:0000313" key="1">
    <source>
        <dbReference type="EMBL" id="VDP43894.1"/>
    </source>
</evidence>
<protein>
    <submittedName>
        <fullName evidence="3">Pirin family protein</fullName>
    </submittedName>
</protein>
<evidence type="ECO:0000313" key="3">
    <source>
        <dbReference type="WBParaSite" id="SBAD_0001230001-mRNA-1"/>
    </source>
</evidence>
<proteinExistence type="predicted"/>
<organism evidence="3">
    <name type="scientific">Soboliphyme baturini</name>
    <dbReference type="NCBI Taxonomy" id="241478"/>
    <lineage>
        <taxon>Eukaryota</taxon>
        <taxon>Metazoa</taxon>
        <taxon>Ecdysozoa</taxon>
        <taxon>Nematoda</taxon>
        <taxon>Enoplea</taxon>
        <taxon>Dorylaimia</taxon>
        <taxon>Dioctophymatida</taxon>
        <taxon>Dioctophymatoidea</taxon>
        <taxon>Soboliphymatidae</taxon>
        <taxon>Soboliphyme</taxon>
    </lineage>
</organism>
<reference evidence="1 2" key="2">
    <citation type="submission" date="2018-11" db="EMBL/GenBank/DDBJ databases">
        <authorList>
            <consortium name="Pathogen Informatics"/>
        </authorList>
    </citation>
    <scope>NUCLEOTIDE SEQUENCE [LARGE SCALE GENOMIC DNA]</scope>
</reference>
<dbReference type="Proteomes" id="UP000270296">
    <property type="component" value="Unassembled WGS sequence"/>
</dbReference>
<gene>
    <name evidence="1" type="ORF">SBAD_LOCUS11903</name>
</gene>
<evidence type="ECO:0000313" key="2">
    <source>
        <dbReference type="Proteomes" id="UP000270296"/>
    </source>
</evidence>
<keyword evidence="2" id="KW-1185">Reference proteome</keyword>
<accession>A0A183J7Q5</accession>
<sequence length="31" mass="3437">MKTPTVFFAPRAMPFVTHPAVGAHSSHQEQE</sequence>
<reference evidence="3" key="1">
    <citation type="submission" date="2016-06" db="UniProtKB">
        <authorList>
            <consortium name="WormBaseParasite"/>
        </authorList>
    </citation>
    <scope>IDENTIFICATION</scope>
</reference>
<dbReference type="EMBL" id="UZAM01016583">
    <property type="protein sequence ID" value="VDP43894.1"/>
    <property type="molecule type" value="Genomic_DNA"/>
</dbReference>